<dbReference type="eggNOG" id="KOG0487">
    <property type="taxonomic scope" value="Eukaryota"/>
</dbReference>
<evidence type="ECO:0000313" key="2">
    <source>
        <dbReference type="EMBL" id="EPQ05717.1"/>
    </source>
</evidence>
<gene>
    <name evidence="2" type="ORF">D623_10034031</name>
</gene>
<dbReference type="EMBL" id="KE161857">
    <property type="protein sequence ID" value="EPQ05717.1"/>
    <property type="molecule type" value="Genomic_DNA"/>
</dbReference>
<organism evidence="2 3">
    <name type="scientific">Myotis brandtii</name>
    <name type="common">Brandt's bat</name>
    <dbReference type="NCBI Taxonomy" id="109478"/>
    <lineage>
        <taxon>Eukaryota</taxon>
        <taxon>Metazoa</taxon>
        <taxon>Chordata</taxon>
        <taxon>Craniata</taxon>
        <taxon>Vertebrata</taxon>
        <taxon>Euteleostomi</taxon>
        <taxon>Mammalia</taxon>
        <taxon>Eutheria</taxon>
        <taxon>Laurasiatheria</taxon>
        <taxon>Chiroptera</taxon>
        <taxon>Yangochiroptera</taxon>
        <taxon>Vespertilionidae</taxon>
        <taxon>Myotis</taxon>
    </lineage>
</organism>
<dbReference type="GO" id="GO:0005634">
    <property type="term" value="C:nucleus"/>
    <property type="evidence" value="ECO:0007669"/>
    <property type="project" value="InterPro"/>
</dbReference>
<sequence>MATTGALGNYYVDSFLLGADASDELGAGRYAPGAPTSAHAASSPRRRYSAPPGTRCTLRAPTRCPRSITIITTTPMCTPRRP</sequence>
<keyword evidence="2" id="KW-0238">DNA-binding</keyword>
<reference evidence="2 3" key="1">
    <citation type="journal article" date="2013" name="Nat. Commun.">
        <title>Genome analysis reveals insights into physiology and longevity of the Brandt's bat Myotis brandtii.</title>
        <authorList>
            <person name="Seim I."/>
            <person name="Fang X."/>
            <person name="Xiong Z."/>
            <person name="Lobanov A.V."/>
            <person name="Huang Z."/>
            <person name="Ma S."/>
            <person name="Feng Y."/>
            <person name="Turanov A.A."/>
            <person name="Zhu Y."/>
            <person name="Lenz T.L."/>
            <person name="Gerashchenko M.V."/>
            <person name="Fan D."/>
            <person name="Hee Yim S."/>
            <person name="Yao X."/>
            <person name="Jordan D."/>
            <person name="Xiong Y."/>
            <person name="Ma Y."/>
            <person name="Lyapunov A.N."/>
            <person name="Chen G."/>
            <person name="Kulakova O.I."/>
            <person name="Sun Y."/>
            <person name="Lee S.G."/>
            <person name="Bronson R.T."/>
            <person name="Moskalev A.A."/>
            <person name="Sunyaev S.R."/>
            <person name="Zhang G."/>
            <person name="Krogh A."/>
            <person name="Wang J."/>
            <person name="Gladyshev V.N."/>
        </authorList>
    </citation>
    <scope>NUCLEOTIDE SEQUENCE [LARGE SCALE GENOMIC DNA]</scope>
</reference>
<dbReference type="GO" id="GO:0003677">
    <property type="term" value="F:DNA binding"/>
    <property type="evidence" value="ECO:0007669"/>
    <property type="project" value="UniProtKB-KW"/>
</dbReference>
<feature type="region of interest" description="Disordered" evidence="1">
    <location>
        <begin position="26"/>
        <end position="56"/>
    </location>
</feature>
<proteinExistence type="predicted"/>
<name>S7PCU6_MYOBR</name>
<keyword evidence="3" id="KW-1185">Reference proteome</keyword>
<dbReference type="AlphaFoldDB" id="S7PCU6"/>
<evidence type="ECO:0000313" key="3">
    <source>
        <dbReference type="Proteomes" id="UP000052978"/>
    </source>
</evidence>
<dbReference type="GO" id="GO:0006351">
    <property type="term" value="P:DNA-templated transcription"/>
    <property type="evidence" value="ECO:0007669"/>
    <property type="project" value="InterPro"/>
</dbReference>
<evidence type="ECO:0000256" key="1">
    <source>
        <dbReference type="SAM" id="MobiDB-lite"/>
    </source>
</evidence>
<protein>
    <submittedName>
        <fullName evidence="2">Homeobox protein Hox-A9</fullName>
    </submittedName>
</protein>
<dbReference type="Proteomes" id="UP000052978">
    <property type="component" value="Unassembled WGS sequence"/>
</dbReference>
<accession>S7PCU6</accession>
<keyword evidence="2" id="KW-0371">Homeobox</keyword>